<name>A0ABR3GUZ5_9PEZI</name>
<protein>
    <submittedName>
        <fullName evidence="1">Uncharacterized protein</fullName>
    </submittedName>
</protein>
<gene>
    <name evidence="1" type="ORF">Q9L58_001086</name>
</gene>
<evidence type="ECO:0000313" key="2">
    <source>
        <dbReference type="Proteomes" id="UP001447188"/>
    </source>
</evidence>
<evidence type="ECO:0000313" key="1">
    <source>
        <dbReference type="EMBL" id="KAL0639771.1"/>
    </source>
</evidence>
<accession>A0ABR3GUZ5</accession>
<dbReference type="Proteomes" id="UP001447188">
    <property type="component" value="Unassembled WGS sequence"/>
</dbReference>
<reference evidence="1 2" key="1">
    <citation type="submission" date="2024-02" db="EMBL/GenBank/DDBJ databases">
        <title>Discinaceae phylogenomics.</title>
        <authorList>
            <person name="Dirks A.C."/>
            <person name="James T.Y."/>
        </authorList>
    </citation>
    <scope>NUCLEOTIDE SEQUENCE [LARGE SCALE GENOMIC DNA]</scope>
    <source>
        <strain evidence="1 2">ACD0624</strain>
    </source>
</reference>
<comment type="caution">
    <text evidence="1">The sequence shown here is derived from an EMBL/GenBank/DDBJ whole genome shotgun (WGS) entry which is preliminary data.</text>
</comment>
<organism evidence="1 2">
    <name type="scientific">Discina gigas</name>
    <dbReference type="NCBI Taxonomy" id="1032678"/>
    <lineage>
        <taxon>Eukaryota</taxon>
        <taxon>Fungi</taxon>
        <taxon>Dikarya</taxon>
        <taxon>Ascomycota</taxon>
        <taxon>Pezizomycotina</taxon>
        <taxon>Pezizomycetes</taxon>
        <taxon>Pezizales</taxon>
        <taxon>Discinaceae</taxon>
        <taxon>Discina</taxon>
    </lineage>
</organism>
<sequence length="117" mass="13001">MSDGVCLLAQVLKWPVSVLILLLEDKGCRDKQVSGGISLSAESVSPEPPDPVKWLEYMEVILATTNKRFCALKNQLEKIESDLALLQDGFRNLCVEAEMILEFSGLELEFSGLELDE</sequence>
<keyword evidence="2" id="KW-1185">Reference proteome</keyword>
<dbReference type="EMBL" id="JBBBZM010000008">
    <property type="protein sequence ID" value="KAL0639771.1"/>
    <property type="molecule type" value="Genomic_DNA"/>
</dbReference>
<proteinExistence type="predicted"/>